<sequence precursor="true">MARTNLFTLALLAALISLNACNGKSSKEEPRQEKNEANKTTVFIEAESNHDAQGAIEATRQDNSKIIHIKEEGWIALDANIAQAGRYKIEIRTAKASDEEPIIWIEDYYDNKDDRTYNISGNIKIAAKQDSLVTVNRVGAPMNKGLHKIKLHTNNALKVDWVKFTMVKKYRETPRKMVQNTNGDEWSVVWADEFEGSKIDTTKWTFDEGNWGWGNYEPQYYTNHREKNARIEDGNLIIEAHKNDMGQEWTSARLTTREKVSFQYGKIEFRAKVPAHRGNWAAGWTLGDDYIDELSWPYCGEIDILESVGYEMDNETGDGIAHASAHSGAYYFKLGNQPTATTPVENMNNKYHTYAVEWTPEYIKAFVDGNHYFTYDDNSTELSWPFDKPHNIILNLAMGGGWGGAQGIDETVTSQKMIIDYVRVYERK</sequence>
<dbReference type="KEGG" id="blq:L21SP5_02817"/>
<proteinExistence type="inferred from homology"/>
<accession>A0A0S2I2L6</accession>
<dbReference type="GO" id="GO:0005975">
    <property type="term" value="P:carbohydrate metabolic process"/>
    <property type="evidence" value="ECO:0007669"/>
    <property type="project" value="InterPro"/>
</dbReference>
<dbReference type="Proteomes" id="UP000064893">
    <property type="component" value="Chromosome"/>
</dbReference>
<name>A0A0S2I2L6_9BACT</name>
<keyword evidence="4" id="KW-0378">Hydrolase</keyword>
<dbReference type="EC" id="3.2.1.73" evidence="4"/>
<feature type="signal peptide" evidence="2">
    <location>
        <begin position="1"/>
        <end position="20"/>
    </location>
</feature>
<dbReference type="EMBL" id="CP013118">
    <property type="protein sequence ID" value="ALO16437.1"/>
    <property type="molecule type" value="Genomic_DNA"/>
</dbReference>
<dbReference type="RefSeq" id="WP_057953807.1">
    <property type="nucleotide sequence ID" value="NZ_CP013118.1"/>
</dbReference>
<evidence type="ECO:0000256" key="1">
    <source>
        <dbReference type="ARBA" id="ARBA00006865"/>
    </source>
</evidence>
<dbReference type="GO" id="GO:0042972">
    <property type="term" value="F:licheninase activity"/>
    <property type="evidence" value="ECO:0007669"/>
    <property type="project" value="UniProtKB-EC"/>
</dbReference>
<dbReference type="Gene3D" id="2.60.120.200">
    <property type="match status" value="1"/>
</dbReference>
<comment type="similarity">
    <text evidence="1">Belongs to the glycosyl hydrolase 16 family.</text>
</comment>
<dbReference type="InterPro" id="IPR050546">
    <property type="entry name" value="Glycosyl_Hydrlase_16"/>
</dbReference>
<keyword evidence="4" id="KW-0326">Glycosidase</keyword>
<dbReference type="PANTHER" id="PTHR10963:SF55">
    <property type="entry name" value="GLYCOSIDE HYDROLASE FAMILY 16 PROTEIN"/>
    <property type="match status" value="1"/>
</dbReference>
<dbReference type="Gene3D" id="2.60.120.260">
    <property type="entry name" value="Galactose-binding domain-like"/>
    <property type="match status" value="1"/>
</dbReference>
<dbReference type="CDD" id="cd08023">
    <property type="entry name" value="GH16_laminarinase_like"/>
    <property type="match status" value="1"/>
</dbReference>
<feature type="domain" description="GH16" evidence="3">
    <location>
        <begin position="192"/>
        <end position="428"/>
    </location>
</feature>
<dbReference type="InterPro" id="IPR000757">
    <property type="entry name" value="Beta-glucanase-like"/>
</dbReference>
<dbReference type="SUPFAM" id="SSF49785">
    <property type="entry name" value="Galactose-binding domain-like"/>
    <property type="match status" value="1"/>
</dbReference>
<gene>
    <name evidence="4" type="primary">bglA_1</name>
    <name evidence="4" type="ORF">L21SP5_02817</name>
</gene>
<dbReference type="OrthoDB" id="9809583at2"/>
<keyword evidence="2" id="KW-0732">Signal</keyword>
<dbReference type="SUPFAM" id="SSF49899">
    <property type="entry name" value="Concanavalin A-like lectins/glucanases"/>
    <property type="match status" value="1"/>
</dbReference>
<dbReference type="PANTHER" id="PTHR10963">
    <property type="entry name" value="GLYCOSYL HYDROLASE-RELATED"/>
    <property type="match status" value="1"/>
</dbReference>
<reference evidence="4 5" key="1">
    <citation type="submission" date="2015-11" db="EMBL/GenBank/DDBJ databases">
        <title>Description and complete genome sequence of a novel strain predominating in hypersaline microbial mats and representing a new family of the Bacteriodetes phylum.</title>
        <authorList>
            <person name="Spring S."/>
            <person name="Bunk B."/>
            <person name="Sproer C."/>
            <person name="Klenk H.-P."/>
        </authorList>
    </citation>
    <scope>NUCLEOTIDE SEQUENCE [LARGE SCALE GENOMIC DNA]</scope>
    <source>
        <strain evidence="4 5">L21-Spi-D4</strain>
    </source>
</reference>
<organism evidence="4 5">
    <name type="scientific">Salinivirga cyanobacteriivorans</name>
    <dbReference type="NCBI Taxonomy" id="1307839"/>
    <lineage>
        <taxon>Bacteria</taxon>
        <taxon>Pseudomonadati</taxon>
        <taxon>Bacteroidota</taxon>
        <taxon>Bacteroidia</taxon>
        <taxon>Bacteroidales</taxon>
        <taxon>Salinivirgaceae</taxon>
        <taxon>Salinivirga</taxon>
    </lineage>
</organism>
<keyword evidence="5" id="KW-1185">Reference proteome</keyword>
<dbReference type="InterPro" id="IPR008979">
    <property type="entry name" value="Galactose-bd-like_sf"/>
</dbReference>
<protein>
    <submittedName>
        <fullName evidence="4">Beta-glucanase</fullName>
        <ecNumber evidence="4">3.2.1.73</ecNumber>
    </submittedName>
</protein>
<evidence type="ECO:0000256" key="2">
    <source>
        <dbReference type="SAM" id="SignalP"/>
    </source>
</evidence>
<dbReference type="STRING" id="1307839.L21SP5_02817"/>
<dbReference type="Pfam" id="PF00722">
    <property type="entry name" value="Glyco_hydro_16"/>
    <property type="match status" value="1"/>
</dbReference>
<evidence type="ECO:0000259" key="3">
    <source>
        <dbReference type="PROSITE" id="PS51762"/>
    </source>
</evidence>
<dbReference type="InterPro" id="IPR013320">
    <property type="entry name" value="ConA-like_dom_sf"/>
</dbReference>
<dbReference type="AlphaFoldDB" id="A0A0S2I2L6"/>
<evidence type="ECO:0000313" key="5">
    <source>
        <dbReference type="Proteomes" id="UP000064893"/>
    </source>
</evidence>
<dbReference type="PROSITE" id="PS51762">
    <property type="entry name" value="GH16_2"/>
    <property type="match status" value="1"/>
</dbReference>
<feature type="chain" id="PRO_5006599570" evidence="2">
    <location>
        <begin position="21"/>
        <end position="428"/>
    </location>
</feature>
<evidence type="ECO:0000313" key="4">
    <source>
        <dbReference type="EMBL" id="ALO16437.1"/>
    </source>
</evidence>